<reference evidence="2" key="1">
    <citation type="journal article" date="2022" name="Int. J. Mol. Sci.">
        <title>Draft Genome of Tanacetum Coccineum: Genomic Comparison of Closely Related Tanacetum-Family Plants.</title>
        <authorList>
            <person name="Yamashiro T."/>
            <person name="Shiraishi A."/>
            <person name="Nakayama K."/>
            <person name="Satake H."/>
        </authorList>
    </citation>
    <scope>NUCLEOTIDE SEQUENCE</scope>
</reference>
<protein>
    <recommendedName>
        <fullName evidence="1">Retroviral polymerase SH3-like domain-containing protein</fullName>
    </recommendedName>
</protein>
<name>A0ABQ5CH58_9ASTR</name>
<reference evidence="2" key="2">
    <citation type="submission" date="2022-01" db="EMBL/GenBank/DDBJ databases">
        <authorList>
            <person name="Yamashiro T."/>
            <person name="Shiraishi A."/>
            <person name="Satake H."/>
            <person name="Nakayama K."/>
        </authorList>
    </citation>
    <scope>NUCLEOTIDE SEQUENCE</scope>
</reference>
<proteinExistence type="predicted"/>
<dbReference type="Proteomes" id="UP001151760">
    <property type="component" value="Unassembled WGS sequence"/>
</dbReference>
<keyword evidence="3" id="KW-1185">Reference proteome</keyword>
<dbReference type="InterPro" id="IPR057670">
    <property type="entry name" value="SH3_retrovirus"/>
</dbReference>
<evidence type="ECO:0000259" key="1">
    <source>
        <dbReference type="Pfam" id="PF25597"/>
    </source>
</evidence>
<dbReference type="Pfam" id="PF25597">
    <property type="entry name" value="SH3_retrovirus"/>
    <property type="match status" value="1"/>
</dbReference>
<sequence length="483" mass="55350">MENEHPEQPESSNHIYLAEQGDTNITIDSLDICYDRDQDDQDDTDDLDQERDLLASLFQKLKCEIDDSKNRNKFWNHQTRLEYYYADQMNAILGVYTDLDEVTNLQCDYLETLKKCKHLEKELSKSRTMSKSFEALQKHAINLELDLQQYKGIAINELKKLIEKMKGKSVETKFEKSSVIRQPNAFKSQRQSILGIIPTTSVSRPQLKSNQLLNVKTSNVNFVCVTYGKCVLNDNHDLCVLHYINGMNSRTRQPMVVHISTREPKHNLNQSIATSSKKTVATDSTVKKSRNISRKLYDQVSKKCSWWYPKYTPPRYNWKPKSPKGNVKPNVSMPLGNASRTTNFLEHKTPRDGEYLDKMKEKGDACIFVGYSTQSKAYMVFNKRTRIIVETIHVNFDELPHTASDQVSSDPDPQRSTMVLEHESLCLDPQSQENVSQAAETDTTSNELELLYSLMFSELLNGNSPVVSKSSAIHAADNPDKRQ</sequence>
<organism evidence="2 3">
    <name type="scientific">Tanacetum coccineum</name>
    <dbReference type="NCBI Taxonomy" id="301880"/>
    <lineage>
        <taxon>Eukaryota</taxon>
        <taxon>Viridiplantae</taxon>
        <taxon>Streptophyta</taxon>
        <taxon>Embryophyta</taxon>
        <taxon>Tracheophyta</taxon>
        <taxon>Spermatophyta</taxon>
        <taxon>Magnoliopsida</taxon>
        <taxon>eudicotyledons</taxon>
        <taxon>Gunneridae</taxon>
        <taxon>Pentapetalae</taxon>
        <taxon>asterids</taxon>
        <taxon>campanulids</taxon>
        <taxon>Asterales</taxon>
        <taxon>Asteraceae</taxon>
        <taxon>Asteroideae</taxon>
        <taxon>Anthemideae</taxon>
        <taxon>Anthemidinae</taxon>
        <taxon>Tanacetum</taxon>
    </lineage>
</organism>
<comment type="caution">
    <text evidence="2">The sequence shown here is derived from an EMBL/GenBank/DDBJ whole genome shotgun (WGS) entry which is preliminary data.</text>
</comment>
<evidence type="ECO:0000313" key="2">
    <source>
        <dbReference type="EMBL" id="GJT26400.1"/>
    </source>
</evidence>
<evidence type="ECO:0000313" key="3">
    <source>
        <dbReference type="Proteomes" id="UP001151760"/>
    </source>
</evidence>
<feature type="domain" description="Retroviral polymerase SH3-like" evidence="1">
    <location>
        <begin position="356"/>
        <end position="399"/>
    </location>
</feature>
<gene>
    <name evidence="2" type="ORF">Tco_0906675</name>
</gene>
<dbReference type="EMBL" id="BQNB010014290">
    <property type="protein sequence ID" value="GJT26400.1"/>
    <property type="molecule type" value="Genomic_DNA"/>
</dbReference>
<accession>A0ABQ5CH58</accession>